<sequence length="152" mass="17484">MTVRAAKILICVLIIMVSFSVVLHGKEDFSKPKEFGVYIKTGSGLKRLMPNIVFEERGLLYIEMNNPPRFLLKDVEFFVLYGKHDMGVLTINPLLFFQPSELGKLRYIFGKEIGFDVKKQGEDLYVVKPKGLLGRGYMTLWINETAWDFVID</sequence>
<name>A0A971M3L3_9BACT</name>
<evidence type="ECO:0000313" key="3">
    <source>
        <dbReference type="Proteomes" id="UP000777265"/>
    </source>
</evidence>
<reference evidence="2" key="1">
    <citation type="journal article" date="2020" name="Biotechnol. Biofuels">
        <title>New insights from the biogas microbiome by comprehensive genome-resolved metagenomics of nearly 1600 species originating from multiple anaerobic digesters.</title>
        <authorList>
            <person name="Campanaro S."/>
            <person name="Treu L."/>
            <person name="Rodriguez-R L.M."/>
            <person name="Kovalovszki A."/>
            <person name="Ziels R.M."/>
            <person name="Maus I."/>
            <person name="Zhu X."/>
            <person name="Kougias P.G."/>
            <person name="Basile A."/>
            <person name="Luo G."/>
            <person name="Schluter A."/>
            <person name="Konstantinidis K.T."/>
            <person name="Angelidaki I."/>
        </authorList>
    </citation>
    <scope>NUCLEOTIDE SEQUENCE</scope>
    <source>
        <strain evidence="2">AS06rmzACSIP_7</strain>
    </source>
</reference>
<organism evidence="2 3">
    <name type="scientific">Syntrophorhabdus aromaticivorans</name>
    <dbReference type="NCBI Taxonomy" id="328301"/>
    <lineage>
        <taxon>Bacteria</taxon>
        <taxon>Pseudomonadati</taxon>
        <taxon>Thermodesulfobacteriota</taxon>
        <taxon>Syntrophorhabdia</taxon>
        <taxon>Syntrophorhabdales</taxon>
        <taxon>Syntrophorhabdaceae</taxon>
        <taxon>Syntrophorhabdus</taxon>
    </lineage>
</organism>
<evidence type="ECO:0000313" key="2">
    <source>
        <dbReference type="EMBL" id="NLW34659.1"/>
    </source>
</evidence>
<reference evidence="2" key="2">
    <citation type="submission" date="2020-01" db="EMBL/GenBank/DDBJ databases">
        <authorList>
            <person name="Campanaro S."/>
        </authorList>
    </citation>
    <scope>NUCLEOTIDE SEQUENCE</scope>
    <source>
        <strain evidence="2">AS06rmzACSIP_7</strain>
    </source>
</reference>
<evidence type="ECO:0000256" key="1">
    <source>
        <dbReference type="SAM" id="Phobius"/>
    </source>
</evidence>
<feature type="transmembrane region" description="Helical" evidence="1">
    <location>
        <begin position="6"/>
        <end position="23"/>
    </location>
</feature>
<dbReference type="AlphaFoldDB" id="A0A971M3L3"/>
<keyword evidence="1" id="KW-0472">Membrane</keyword>
<dbReference type="Proteomes" id="UP000777265">
    <property type="component" value="Unassembled WGS sequence"/>
</dbReference>
<proteinExistence type="predicted"/>
<keyword evidence="1" id="KW-1133">Transmembrane helix</keyword>
<keyword evidence="1" id="KW-0812">Transmembrane</keyword>
<accession>A0A971M3L3</accession>
<gene>
    <name evidence="2" type="ORF">GXY80_04135</name>
</gene>
<comment type="caution">
    <text evidence="2">The sequence shown here is derived from an EMBL/GenBank/DDBJ whole genome shotgun (WGS) entry which is preliminary data.</text>
</comment>
<protein>
    <submittedName>
        <fullName evidence="2">Uncharacterized protein</fullName>
    </submittedName>
</protein>
<dbReference type="EMBL" id="JAAYEE010000071">
    <property type="protein sequence ID" value="NLW34659.1"/>
    <property type="molecule type" value="Genomic_DNA"/>
</dbReference>